<comment type="caution">
    <text evidence="1">The sequence shown here is derived from an EMBL/GenBank/DDBJ whole genome shotgun (WGS) entry which is preliminary data.</text>
</comment>
<dbReference type="EMBL" id="VCHQ01000038">
    <property type="protein sequence ID" value="TLV05272.1"/>
    <property type="molecule type" value="Genomic_DNA"/>
</dbReference>
<evidence type="ECO:0000313" key="2">
    <source>
        <dbReference type="Proteomes" id="UP000307430"/>
    </source>
</evidence>
<dbReference type="RefSeq" id="WP_138363114.1">
    <property type="nucleotide sequence ID" value="NZ_VCHQ01000038.1"/>
</dbReference>
<reference evidence="1 2" key="1">
    <citation type="submission" date="2019-05" db="EMBL/GenBank/DDBJ databases">
        <title>Genome sequence of Klebsiella sp strain TOUT106.</title>
        <authorList>
            <person name="Rahi P."/>
            <person name="Chaudhari D."/>
        </authorList>
    </citation>
    <scope>NUCLEOTIDE SEQUENCE [LARGE SCALE GENOMIC DNA]</scope>
    <source>
        <strain evidence="1 2">TOUT106</strain>
    </source>
</reference>
<proteinExistence type="predicted"/>
<protein>
    <submittedName>
        <fullName evidence="1">Uncharacterized protein</fullName>
    </submittedName>
</protein>
<evidence type="ECO:0000313" key="1">
    <source>
        <dbReference type="EMBL" id="TLV05272.1"/>
    </source>
</evidence>
<sequence>MMKALMGKDIKTILRDPKGKEQMQTFIGSNQSSGSVELSNGDTYRIMSTNSKEFYDYIKSKEPVAK</sequence>
<organism evidence="1 2">
    <name type="scientific">Klebsiella indica</name>
    <dbReference type="NCBI Taxonomy" id="2582917"/>
    <lineage>
        <taxon>Bacteria</taxon>
        <taxon>Pseudomonadati</taxon>
        <taxon>Pseudomonadota</taxon>
        <taxon>Gammaproteobacteria</taxon>
        <taxon>Enterobacterales</taxon>
        <taxon>Enterobacteriaceae</taxon>
        <taxon>Klebsiella/Raoultella group</taxon>
        <taxon>Klebsiella</taxon>
    </lineage>
</organism>
<dbReference type="AlphaFoldDB" id="A0A5R9L967"/>
<gene>
    <name evidence="1" type="ORF">FE839_23325</name>
</gene>
<keyword evidence="2" id="KW-1185">Reference proteome</keyword>
<accession>A0A5R9L967</accession>
<dbReference type="Proteomes" id="UP000307430">
    <property type="component" value="Unassembled WGS sequence"/>
</dbReference>
<name>A0A5R9L967_9ENTR</name>